<keyword evidence="4" id="KW-0460">Magnesium</keyword>
<dbReference type="OrthoDB" id="9797743at2"/>
<dbReference type="RefSeq" id="WP_111297181.1">
    <property type="nucleotide sequence ID" value="NZ_QKZV01000012.1"/>
</dbReference>
<dbReference type="PANTHER" id="PTHR46193:SF18">
    <property type="entry name" value="HEXITOL PHOSPHATASE B"/>
    <property type="match status" value="1"/>
</dbReference>
<keyword evidence="6" id="KW-0378">Hydrolase</keyword>
<protein>
    <submittedName>
        <fullName evidence="6">HAD superfamily hydrolase (TIGR01509 family)/HAD superfamily hydrolase (TIGR01549 family)</fullName>
    </submittedName>
</protein>
<sequence>MAIPPFGVAFDLDGTIINNNDYHIKAWQEFYKKRNLPTLTKEEYLKQFNGKTNADVLKYIFGPDIDAASIKSLTDEKEAIYREIYAPDIQPVKGLIPLLNTLAEKNIPMVIATSGIKDNIDFMLQHIPIAHFFKTILYSVHITHGKPHPEIYEKAARALGLPPYQCIAFEDAVAGIQSAKSAGLKTIALTTTHAVNELAIADKIITDFSEITFLQLQQLVHI</sequence>
<dbReference type="InterPro" id="IPR023214">
    <property type="entry name" value="HAD_sf"/>
</dbReference>
<evidence type="ECO:0000313" key="6">
    <source>
        <dbReference type="EMBL" id="PZX59977.1"/>
    </source>
</evidence>
<dbReference type="GO" id="GO:0046872">
    <property type="term" value="F:metal ion binding"/>
    <property type="evidence" value="ECO:0007669"/>
    <property type="project" value="UniProtKB-KW"/>
</dbReference>
<dbReference type="InterPro" id="IPR036412">
    <property type="entry name" value="HAD-like_sf"/>
</dbReference>
<evidence type="ECO:0000256" key="1">
    <source>
        <dbReference type="ARBA" id="ARBA00001946"/>
    </source>
</evidence>
<dbReference type="PANTHER" id="PTHR46193">
    <property type="entry name" value="6-PHOSPHOGLUCONATE PHOSPHATASE"/>
    <property type="match status" value="1"/>
</dbReference>
<dbReference type="AlphaFoldDB" id="A0A2W7RXP5"/>
<dbReference type="SFLD" id="SFLDS00003">
    <property type="entry name" value="Haloacid_Dehalogenase"/>
    <property type="match status" value="1"/>
</dbReference>
<comment type="caution">
    <text evidence="6">The sequence shown here is derived from an EMBL/GenBank/DDBJ whole genome shotgun (WGS) entry which is preliminary data.</text>
</comment>
<dbReference type="InterPro" id="IPR041492">
    <property type="entry name" value="HAD_2"/>
</dbReference>
<dbReference type="InterPro" id="IPR023198">
    <property type="entry name" value="PGP-like_dom2"/>
</dbReference>
<dbReference type="SUPFAM" id="SSF56784">
    <property type="entry name" value="HAD-like"/>
    <property type="match status" value="1"/>
</dbReference>
<proteinExistence type="inferred from homology"/>
<comment type="similarity">
    <text evidence="2">Belongs to the HAD-like hydrolase superfamily. CbbY/CbbZ/Gph/YieH family.</text>
</comment>
<keyword evidence="3" id="KW-0479">Metal-binding</keyword>
<organism evidence="6 7">
    <name type="scientific">Hydrotalea sandarakina</name>
    <dbReference type="NCBI Taxonomy" id="1004304"/>
    <lineage>
        <taxon>Bacteria</taxon>
        <taxon>Pseudomonadati</taxon>
        <taxon>Bacteroidota</taxon>
        <taxon>Chitinophagia</taxon>
        <taxon>Chitinophagales</taxon>
        <taxon>Chitinophagaceae</taxon>
        <taxon>Hydrotalea</taxon>
    </lineage>
</organism>
<dbReference type="SFLD" id="SFLDG01135">
    <property type="entry name" value="C1.5.6:_HAD__Beta-PGM__Phospha"/>
    <property type="match status" value="1"/>
</dbReference>
<gene>
    <name evidence="6" type="ORF">LX80_02695</name>
</gene>
<dbReference type="GO" id="GO:0016787">
    <property type="term" value="F:hydrolase activity"/>
    <property type="evidence" value="ECO:0007669"/>
    <property type="project" value="UniProtKB-KW"/>
</dbReference>
<keyword evidence="5" id="KW-0119">Carbohydrate metabolism</keyword>
<dbReference type="Gene3D" id="3.40.50.1000">
    <property type="entry name" value="HAD superfamily/HAD-like"/>
    <property type="match status" value="1"/>
</dbReference>
<evidence type="ECO:0000313" key="7">
    <source>
        <dbReference type="Proteomes" id="UP000249720"/>
    </source>
</evidence>
<keyword evidence="7" id="KW-1185">Reference proteome</keyword>
<dbReference type="InterPro" id="IPR006439">
    <property type="entry name" value="HAD-SF_hydro_IA"/>
</dbReference>
<evidence type="ECO:0000256" key="3">
    <source>
        <dbReference type="ARBA" id="ARBA00022723"/>
    </source>
</evidence>
<dbReference type="SFLD" id="SFLDG01129">
    <property type="entry name" value="C1.5:_HAD__Beta-PGM__Phosphata"/>
    <property type="match status" value="1"/>
</dbReference>
<evidence type="ECO:0000256" key="4">
    <source>
        <dbReference type="ARBA" id="ARBA00022842"/>
    </source>
</evidence>
<dbReference type="Gene3D" id="1.10.150.240">
    <property type="entry name" value="Putative phosphatase, domain 2"/>
    <property type="match status" value="1"/>
</dbReference>
<evidence type="ECO:0000256" key="2">
    <source>
        <dbReference type="ARBA" id="ARBA00006171"/>
    </source>
</evidence>
<comment type="cofactor">
    <cofactor evidence="1">
        <name>Mg(2+)</name>
        <dbReference type="ChEBI" id="CHEBI:18420"/>
    </cofactor>
</comment>
<dbReference type="EMBL" id="QKZV01000012">
    <property type="protein sequence ID" value="PZX59977.1"/>
    <property type="molecule type" value="Genomic_DNA"/>
</dbReference>
<reference evidence="6 7" key="1">
    <citation type="submission" date="2018-06" db="EMBL/GenBank/DDBJ databases">
        <title>Genomic Encyclopedia of Archaeal and Bacterial Type Strains, Phase II (KMG-II): from individual species to whole genera.</title>
        <authorList>
            <person name="Goeker M."/>
        </authorList>
    </citation>
    <scope>NUCLEOTIDE SEQUENCE [LARGE SCALE GENOMIC DNA]</scope>
    <source>
        <strain evidence="6 7">DSM 23241</strain>
    </source>
</reference>
<name>A0A2W7RXP5_9BACT</name>
<dbReference type="NCBIfam" id="TIGR01509">
    <property type="entry name" value="HAD-SF-IA-v3"/>
    <property type="match status" value="1"/>
</dbReference>
<dbReference type="Proteomes" id="UP000249720">
    <property type="component" value="Unassembled WGS sequence"/>
</dbReference>
<evidence type="ECO:0000256" key="5">
    <source>
        <dbReference type="ARBA" id="ARBA00023277"/>
    </source>
</evidence>
<dbReference type="Pfam" id="PF13419">
    <property type="entry name" value="HAD_2"/>
    <property type="match status" value="1"/>
</dbReference>
<dbReference type="NCBIfam" id="TIGR01549">
    <property type="entry name" value="HAD-SF-IA-v1"/>
    <property type="match status" value="1"/>
</dbReference>
<dbReference type="InterPro" id="IPR051600">
    <property type="entry name" value="Beta-PGM-like"/>
</dbReference>
<accession>A0A2W7RXP5</accession>
<dbReference type="CDD" id="cd07505">
    <property type="entry name" value="HAD_BPGM-like"/>
    <property type="match status" value="1"/>
</dbReference>